<sequence length="381" mass="44652">MNNIMVSTPNDCIYDDINSIVTRCTTYEEDSSLSGSDYRVAPIQHYLIQTISHKLSEQLRNELNFLQFSASREAYIRVRSICSRIICPYFFKELSAEHLIPRHLAYFSDRKAFNKAFHRVYMIGSRQQSTHNFSKYSISDFLFSIAEEVNRVIDEDIFLPTLERAKENDQIAIDFIFSKMELMVSQKASKLMIAKYNTSQDKDDIKQTFKLSIWKCIKQFDPMLKNNENNANLRFCAYCLKSCKNDQIRFHTNYNRKEKQLMFVPSYFEQDEVGNQQSNLLEDDYLFDDYLSRHSYKSVVIRLLKNLPHLIDNLENSSEFKRALDIYSKSDSVESEQLSDFLCTQIESEVKKLSGHRAHTKACNPLKIILKHIGITEAELR</sequence>
<dbReference type="RefSeq" id="WP_225250278.1">
    <property type="nucleotide sequence ID" value="NZ_JAIWIU010000048.1"/>
</dbReference>
<dbReference type="Proteomes" id="UP001199044">
    <property type="component" value="Unassembled WGS sequence"/>
</dbReference>
<keyword evidence="2" id="KW-1185">Reference proteome</keyword>
<reference evidence="2" key="1">
    <citation type="submission" date="2023-07" db="EMBL/GenBank/DDBJ databases">
        <title>Molecular identification of indigenous halophilic bacteria isolated from red sea cost, biodegradation of synthetic dyes and assessment of degraded metabolite toxicity.</title>
        <authorList>
            <person name="Chaieb K."/>
            <person name="Altayb H.N."/>
        </authorList>
    </citation>
    <scope>NUCLEOTIDE SEQUENCE [LARGE SCALE GENOMIC DNA]</scope>
    <source>
        <strain evidence="2">K20</strain>
    </source>
</reference>
<dbReference type="EMBL" id="JAIWIU010000048">
    <property type="protein sequence ID" value="MCA2016150.1"/>
    <property type="molecule type" value="Genomic_DNA"/>
</dbReference>
<proteinExistence type="predicted"/>
<accession>A0ABS7YKG4</accession>
<evidence type="ECO:0000313" key="2">
    <source>
        <dbReference type="Proteomes" id="UP001199044"/>
    </source>
</evidence>
<gene>
    <name evidence="1" type="ORF">LDJ79_08510</name>
</gene>
<comment type="caution">
    <text evidence="1">The sequence shown here is derived from an EMBL/GenBank/DDBJ whole genome shotgun (WGS) entry which is preliminary data.</text>
</comment>
<organism evidence="1 2">
    <name type="scientific">Vibrio tritonius</name>
    <dbReference type="NCBI Taxonomy" id="1435069"/>
    <lineage>
        <taxon>Bacteria</taxon>
        <taxon>Pseudomonadati</taxon>
        <taxon>Pseudomonadota</taxon>
        <taxon>Gammaproteobacteria</taxon>
        <taxon>Vibrionales</taxon>
        <taxon>Vibrionaceae</taxon>
        <taxon>Vibrio</taxon>
    </lineage>
</organism>
<name>A0ABS7YKG4_9VIBR</name>
<evidence type="ECO:0000313" key="1">
    <source>
        <dbReference type="EMBL" id="MCA2016150.1"/>
    </source>
</evidence>
<protein>
    <recommendedName>
        <fullName evidence="3">HNH nuclease domain-containing protein</fullName>
    </recommendedName>
</protein>
<evidence type="ECO:0008006" key="3">
    <source>
        <dbReference type="Google" id="ProtNLM"/>
    </source>
</evidence>